<sequence>MTAMVFALLFGAWTIYLLIRTSALKRRLRLQSERLAQTEKLAQFTQAPTAALTAAPQRDEEIVELRKRVQVLERITVDHEHSLSREIEELRVR</sequence>
<evidence type="ECO:0000313" key="1">
    <source>
        <dbReference type="EMBL" id="GAA4009362.1"/>
    </source>
</evidence>
<proteinExistence type="predicted"/>
<protein>
    <recommendedName>
        <fullName evidence="3">DUF2730 family protein</fullName>
    </recommendedName>
</protein>
<comment type="caution">
    <text evidence="1">The sequence shown here is derived from an EMBL/GenBank/DDBJ whole genome shotgun (WGS) entry which is preliminary data.</text>
</comment>
<evidence type="ECO:0008006" key="3">
    <source>
        <dbReference type="Google" id="ProtNLM"/>
    </source>
</evidence>
<gene>
    <name evidence="1" type="ORF">GCM10022211_24350</name>
</gene>
<evidence type="ECO:0000313" key="2">
    <source>
        <dbReference type="Proteomes" id="UP001501310"/>
    </source>
</evidence>
<dbReference type="Proteomes" id="UP001501310">
    <property type="component" value="Unassembled WGS sequence"/>
</dbReference>
<dbReference type="EMBL" id="BAAAZD010000002">
    <property type="protein sequence ID" value="GAA4009362.1"/>
    <property type="molecule type" value="Genomic_DNA"/>
</dbReference>
<organism evidence="1 2">
    <name type="scientific">Sphingomonas humi</name>
    <dbReference type="NCBI Taxonomy" id="335630"/>
    <lineage>
        <taxon>Bacteria</taxon>
        <taxon>Pseudomonadati</taxon>
        <taxon>Pseudomonadota</taxon>
        <taxon>Alphaproteobacteria</taxon>
        <taxon>Sphingomonadales</taxon>
        <taxon>Sphingomonadaceae</taxon>
        <taxon>Sphingomonas</taxon>
    </lineage>
</organism>
<reference evidence="2" key="1">
    <citation type="journal article" date="2019" name="Int. J. Syst. Evol. Microbiol.">
        <title>The Global Catalogue of Microorganisms (GCM) 10K type strain sequencing project: providing services to taxonomists for standard genome sequencing and annotation.</title>
        <authorList>
            <consortium name="The Broad Institute Genomics Platform"/>
            <consortium name="The Broad Institute Genome Sequencing Center for Infectious Disease"/>
            <person name="Wu L."/>
            <person name="Ma J."/>
        </authorList>
    </citation>
    <scope>NUCLEOTIDE SEQUENCE [LARGE SCALE GENOMIC DNA]</scope>
    <source>
        <strain evidence="2">JCM 16603</strain>
    </source>
</reference>
<keyword evidence="2" id="KW-1185">Reference proteome</keyword>
<dbReference type="RefSeq" id="WP_344710708.1">
    <property type="nucleotide sequence ID" value="NZ_BAAAZD010000002.1"/>
</dbReference>
<accession>A0ABP7SBT7</accession>
<name>A0ABP7SBT7_9SPHN</name>